<accession>A0AAJ1BJS2</accession>
<comment type="caution">
    <text evidence="5">The sequence shown here is derived from an EMBL/GenBank/DDBJ whole genome shotgun (WGS) entry which is preliminary data.</text>
</comment>
<keyword evidence="3" id="KW-1133">Transmembrane helix</keyword>
<gene>
    <name evidence="5" type="ORF">MJ923_12600</name>
</gene>
<dbReference type="Gene3D" id="3.30.70.270">
    <property type="match status" value="1"/>
</dbReference>
<dbReference type="Gene3D" id="3.30.450.20">
    <property type="entry name" value="PAS domain"/>
    <property type="match status" value="1"/>
</dbReference>
<dbReference type="NCBIfam" id="TIGR00254">
    <property type="entry name" value="GGDEF"/>
    <property type="match status" value="1"/>
</dbReference>
<evidence type="ECO:0000256" key="1">
    <source>
        <dbReference type="ARBA" id="ARBA00001946"/>
    </source>
</evidence>
<dbReference type="InterPro" id="IPR050469">
    <property type="entry name" value="Diguanylate_Cyclase"/>
</dbReference>
<sequence length="485" mass="55203">MGSHAWSDKKRFIWVLTLLLISAFLATSGISYKVAHDSLIQQVEENTLPLTSDNIYSEIQQDLLTPIFISSLMAQDTFVREWTLNNEKDPERLIRYLREIQERYGTVTSFFVSEQSRNYYHSSGVLKQIKDTEPSDSWYFRVRSLPEKEQYEINIDADTADRSKTTVFVNYKVFDFEGNFIGITGVGLAVEKVKALIELYQKRYNRVVYFADREGRITLSGSGYYGGDSLQHTPGLDKLTTRILTAPSGAFTYERAGKTVYLNSRLVPEFKWYLLVEQEEAPAERTLLGTFWINMALSLLVVCSVLFIANMTLGRYQRRLEHMASVDKLTGAANRQVFEDVFEAALQKAKAGSTPISVVLMDIDHFKQINDSHGHSMGDLVLKTVSNMLGRDLMEGELLCRWGGEEFLLMSPLDMVHASERAEQLRTRVAERQLRVNGHDIQVSISLGVAQFQYHESADQLIKRADMALYQAKEGGRNQVVLSHP</sequence>
<dbReference type="GO" id="GO:1902201">
    <property type="term" value="P:negative regulation of bacterial-type flagellum-dependent cell motility"/>
    <property type="evidence" value="ECO:0007669"/>
    <property type="project" value="TreeGrafter"/>
</dbReference>
<name>A0AAJ1BJS2_9GAMM</name>
<dbReference type="PANTHER" id="PTHR45138:SF26">
    <property type="entry name" value="DIGUANYLATE CYCLASE"/>
    <property type="match status" value="1"/>
</dbReference>
<dbReference type="EC" id="2.7.7.65" evidence="2"/>
<dbReference type="Pfam" id="PF00990">
    <property type="entry name" value="GGDEF"/>
    <property type="match status" value="1"/>
</dbReference>
<organism evidence="5 6">
    <name type="scientific">Shewanella zhuhaiensis</name>
    <dbReference type="NCBI Taxonomy" id="2919576"/>
    <lineage>
        <taxon>Bacteria</taxon>
        <taxon>Pseudomonadati</taxon>
        <taxon>Pseudomonadota</taxon>
        <taxon>Gammaproteobacteria</taxon>
        <taxon>Alteromonadales</taxon>
        <taxon>Shewanellaceae</taxon>
        <taxon>Shewanella</taxon>
    </lineage>
</organism>
<evidence type="ECO:0000313" key="6">
    <source>
        <dbReference type="Proteomes" id="UP001297581"/>
    </source>
</evidence>
<keyword evidence="6" id="KW-1185">Reference proteome</keyword>
<dbReference type="PROSITE" id="PS50887">
    <property type="entry name" value="GGDEF"/>
    <property type="match status" value="1"/>
</dbReference>
<reference evidence="5 6" key="1">
    <citation type="submission" date="2022-02" db="EMBL/GenBank/DDBJ databases">
        <title>The genome sequence of Shewanella sp. 3B26.</title>
        <authorList>
            <person name="Du J."/>
        </authorList>
    </citation>
    <scope>NUCLEOTIDE SEQUENCE [LARGE SCALE GENOMIC DNA]</scope>
    <source>
        <strain evidence="5 6">3B26</strain>
    </source>
</reference>
<dbReference type="GO" id="GO:0043709">
    <property type="term" value="P:cell adhesion involved in single-species biofilm formation"/>
    <property type="evidence" value="ECO:0007669"/>
    <property type="project" value="TreeGrafter"/>
</dbReference>
<feature type="domain" description="GGDEF" evidence="4">
    <location>
        <begin position="354"/>
        <end position="485"/>
    </location>
</feature>
<evidence type="ECO:0000313" key="5">
    <source>
        <dbReference type="EMBL" id="MCH4295142.1"/>
    </source>
</evidence>
<dbReference type="InterPro" id="IPR043128">
    <property type="entry name" value="Rev_trsase/Diguanyl_cyclase"/>
</dbReference>
<comment type="cofactor">
    <cofactor evidence="1">
        <name>Mg(2+)</name>
        <dbReference type="ChEBI" id="CHEBI:18420"/>
    </cofactor>
</comment>
<dbReference type="RefSeq" id="WP_240591400.1">
    <property type="nucleotide sequence ID" value="NZ_JAKUDL010000004.1"/>
</dbReference>
<evidence type="ECO:0000256" key="3">
    <source>
        <dbReference type="SAM" id="Phobius"/>
    </source>
</evidence>
<dbReference type="SMART" id="SM00267">
    <property type="entry name" value="GGDEF"/>
    <property type="match status" value="1"/>
</dbReference>
<dbReference type="AlphaFoldDB" id="A0AAJ1BJS2"/>
<feature type="transmembrane region" description="Helical" evidence="3">
    <location>
        <begin position="12"/>
        <end position="32"/>
    </location>
</feature>
<dbReference type="FunFam" id="3.30.70.270:FF:000001">
    <property type="entry name" value="Diguanylate cyclase domain protein"/>
    <property type="match status" value="1"/>
</dbReference>
<dbReference type="CDD" id="cd18773">
    <property type="entry name" value="PDC1_HK_sensor"/>
    <property type="match status" value="1"/>
</dbReference>
<dbReference type="Proteomes" id="UP001297581">
    <property type="component" value="Unassembled WGS sequence"/>
</dbReference>
<proteinExistence type="predicted"/>
<dbReference type="GO" id="GO:0005886">
    <property type="term" value="C:plasma membrane"/>
    <property type="evidence" value="ECO:0007669"/>
    <property type="project" value="TreeGrafter"/>
</dbReference>
<dbReference type="EMBL" id="JAKUDL010000004">
    <property type="protein sequence ID" value="MCH4295142.1"/>
    <property type="molecule type" value="Genomic_DNA"/>
</dbReference>
<dbReference type="SUPFAM" id="SSF55073">
    <property type="entry name" value="Nucleotide cyclase"/>
    <property type="match status" value="1"/>
</dbReference>
<keyword evidence="3" id="KW-0812">Transmembrane</keyword>
<dbReference type="InterPro" id="IPR000160">
    <property type="entry name" value="GGDEF_dom"/>
</dbReference>
<evidence type="ECO:0000256" key="2">
    <source>
        <dbReference type="ARBA" id="ARBA00012528"/>
    </source>
</evidence>
<evidence type="ECO:0000259" key="4">
    <source>
        <dbReference type="PROSITE" id="PS50887"/>
    </source>
</evidence>
<dbReference type="PANTHER" id="PTHR45138">
    <property type="entry name" value="REGULATORY COMPONENTS OF SENSORY TRANSDUCTION SYSTEM"/>
    <property type="match status" value="1"/>
</dbReference>
<dbReference type="CDD" id="cd01949">
    <property type="entry name" value="GGDEF"/>
    <property type="match status" value="1"/>
</dbReference>
<protein>
    <recommendedName>
        <fullName evidence="2">diguanylate cyclase</fullName>
        <ecNumber evidence="2">2.7.7.65</ecNumber>
    </recommendedName>
</protein>
<keyword evidence="3" id="KW-0472">Membrane</keyword>
<dbReference type="InterPro" id="IPR029787">
    <property type="entry name" value="Nucleotide_cyclase"/>
</dbReference>
<dbReference type="GO" id="GO:0052621">
    <property type="term" value="F:diguanylate cyclase activity"/>
    <property type="evidence" value="ECO:0007669"/>
    <property type="project" value="UniProtKB-EC"/>
</dbReference>
<feature type="transmembrane region" description="Helical" evidence="3">
    <location>
        <begin position="291"/>
        <end position="313"/>
    </location>
</feature>